<reference evidence="1" key="2">
    <citation type="submission" date="2025-09" db="UniProtKB">
        <authorList>
            <consortium name="Ensembl"/>
        </authorList>
    </citation>
    <scope>IDENTIFICATION</scope>
</reference>
<proteinExistence type="predicted"/>
<dbReference type="Proteomes" id="UP000261540">
    <property type="component" value="Unplaced"/>
</dbReference>
<keyword evidence="2" id="KW-1185">Reference proteome</keyword>
<name>A0A3B3RVT0_9TELE</name>
<accession>A0A3B3RVT0</accession>
<evidence type="ECO:0000313" key="1">
    <source>
        <dbReference type="Ensembl" id="ENSPKIP00000021851.1"/>
    </source>
</evidence>
<evidence type="ECO:0000313" key="2">
    <source>
        <dbReference type="Proteomes" id="UP000261540"/>
    </source>
</evidence>
<protein>
    <submittedName>
        <fullName evidence="1">Uncharacterized protein</fullName>
    </submittedName>
</protein>
<reference evidence="1" key="1">
    <citation type="submission" date="2025-08" db="UniProtKB">
        <authorList>
            <consortium name="Ensembl"/>
        </authorList>
    </citation>
    <scope>IDENTIFICATION</scope>
</reference>
<dbReference type="AlphaFoldDB" id="A0A3B3RVT0"/>
<dbReference type="GeneTree" id="ENSGT00600000085659"/>
<dbReference type="Ensembl" id="ENSPKIT00000002495.1">
    <property type="protein sequence ID" value="ENSPKIP00000021851.1"/>
    <property type="gene ID" value="ENSPKIG00000006086.1"/>
</dbReference>
<organism evidence="1 2">
    <name type="scientific">Paramormyrops kingsleyae</name>
    <dbReference type="NCBI Taxonomy" id="1676925"/>
    <lineage>
        <taxon>Eukaryota</taxon>
        <taxon>Metazoa</taxon>
        <taxon>Chordata</taxon>
        <taxon>Craniata</taxon>
        <taxon>Vertebrata</taxon>
        <taxon>Euteleostomi</taxon>
        <taxon>Actinopterygii</taxon>
        <taxon>Neopterygii</taxon>
        <taxon>Teleostei</taxon>
        <taxon>Osteoglossocephala</taxon>
        <taxon>Osteoglossomorpha</taxon>
        <taxon>Osteoglossiformes</taxon>
        <taxon>Mormyridae</taxon>
        <taxon>Paramormyrops</taxon>
    </lineage>
</organism>
<sequence>YTVHSNEEAESGDLGVDSPISGVEVAEVVKKLLGDRTPGVDEIPYARTGMWRARYENSVLEAEAKGPNASAEFSASLKGVKVMAGAEIASASASAGPLKAKIGLGVDTGFKIGPDGVGVKVLGTGFNVGSQTSVSLLGSEVRCSFM</sequence>